<name>A0ABQ8UNF3_9EUKA</name>
<feature type="coiled-coil region" evidence="2">
    <location>
        <begin position="144"/>
        <end position="178"/>
    </location>
</feature>
<reference evidence="5" key="1">
    <citation type="journal article" date="2022" name="bioRxiv">
        <title>Genomics of Preaxostyla Flagellates Illuminates Evolutionary Transitions and the Path Towards Mitochondrial Loss.</title>
        <authorList>
            <person name="Novak L.V.F."/>
            <person name="Treitli S.C."/>
            <person name="Pyrih J."/>
            <person name="Halakuc P."/>
            <person name="Pipaliya S.V."/>
            <person name="Vacek V."/>
            <person name="Brzon O."/>
            <person name="Soukal P."/>
            <person name="Eme L."/>
            <person name="Dacks J.B."/>
            <person name="Karnkowska A."/>
            <person name="Elias M."/>
            <person name="Hampl V."/>
        </authorList>
    </citation>
    <scope>NUCLEOTIDE SEQUENCE</scope>
    <source>
        <strain evidence="5">RCP-MX</strain>
    </source>
</reference>
<dbReference type="Proteomes" id="UP001141327">
    <property type="component" value="Unassembled WGS sequence"/>
</dbReference>
<dbReference type="SMART" id="SM00028">
    <property type="entry name" value="TPR"/>
    <property type="match status" value="2"/>
</dbReference>
<dbReference type="InterPro" id="IPR011990">
    <property type="entry name" value="TPR-like_helical_dom_sf"/>
</dbReference>
<keyword evidence="1" id="KW-0802">TPR repeat</keyword>
<sequence>MSYLGFLEKLAFLANGTKTPKIEASPCPLPPHQRALELKQKAIDFYTVGKSGAACGKLREAIELVRQSQDQNDRLLSAQLYSDLAQVYLALEKPDMALDVAQSALRIVPTYLKAAFRLGRAALELTFFEKAAVAFQYCRHLSPDNAIINEAQDLQEELAETKARLVQAQEELKALKHNSAGTPPTPSSLRVEHDCTTKNIVLAWNSVSNDDHLPVYYRVSMKLPDQPWEVIYTGTDRKCKGPLLASLPVGKDIQFAVCTLRALAESPLSDPPCIYRKGGVFFKYAHDLDENGLFYYLGTQGGTQPWRNPAAGGLVTVTRSAECFPPGGSPNDACGRSPCESHTLNAPGAWQCFDLGATRTITPTKYTLRHSNMERSVAERLQSWRLEGSPDGKTWRPLDEHTGEPLPAQPDATASYGVVPAKAFPARFIRLLMTGPSPCGLEHLCLSGFELYGFMQEVA</sequence>
<evidence type="ECO:0000256" key="3">
    <source>
        <dbReference type="SAM" id="MobiDB-lite"/>
    </source>
</evidence>
<dbReference type="Pfam" id="PF00754">
    <property type="entry name" value="F5_F8_type_C"/>
    <property type="match status" value="1"/>
</dbReference>
<dbReference type="InterPro" id="IPR036116">
    <property type="entry name" value="FN3_sf"/>
</dbReference>
<gene>
    <name evidence="5" type="ORF">PAPYR_2937</name>
</gene>
<dbReference type="SUPFAM" id="SSF49785">
    <property type="entry name" value="Galactose-binding domain-like"/>
    <property type="match status" value="1"/>
</dbReference>
<dbReference type="Gene3D" id="2.60.120.260">
    <property type="entry name" value="Galactose-binding domain-like"/>
    <property type="match status" value="1"/>
</dbReference>
<dbReference type="PANTHER" id="PTHR47457:SF1">
    <property type="entry name" value="BTB DOMAIN-CONTAINING PROTEIN-RELATED"/>
    <property type="match status" value="1"/>
</dbReference>
<dbReference type="InterPro" id="IPR000421">
    <property type="entry name" value="FA58C"/>
</dbReference>
<evidence type="ECO:0000256" key="1">
    <source>
        <dbReference type="PROSITE-ProRule" id="PRU00339"/>
    </source>
</evidence>
<evidence type="ECO:0000256" key="2">
    <source>
        <dbReference type="SAM" id="Coils"/>
    </source>
</evidence>
<organism evidence="5 6">
    <name type="scientific">Paratrimastix pyriformis</name>
    <dbReference type="NCBI Taxonomy" id="342808"/>
    <lineage>
        <taxon>Eukaryota</taxon>
        <taxon>Metamonada</taxon>
        <taxon>Preaxostyla</taxon>
        <taxon>Paratrimastigidae</taxon>
        <taxon>Paratrimastix</taxon>
    </lineage>
</organism>
<keyword evidence="6" id="KW-1185">Reference proteome</keyword>
<dbReference type="InterPro" id="IPR013783">
    <property type="entry name" value="Ig-like_fold"/>
</dbReference>
<protein>
    <submittedName>
        <fullName evidence="5">E3 ubiquitin-protein ligase HECTD1</fullName>
    </submittedName>
</protein>
<dbReference type="SUPFAM" id="SSF49265">
    <property type="entry name" value="Fibronectin type III"/>
    <property type="match status" value="1"/>
</dbReference>
<evidence type="ECO:0000313" key="5">
    <source>
        <dbReference type="EMBL" id="KAJ4460709.1"/>
    </source>
</evidence>
<dbReference type="Gene3D" id="2.60.40.10">
    <property type="entry name" value="Immunoglobulins"/>
    <property type="match status" value="1"/>
</dbReference>
<dbReference type="Gene3D" id="1.25.40.10">
    <property type="entry name" value="Tetratricopeptide repeat domain"/>
    <property type="match status" value="1"/>
</dbReference>
<evidence type="ECO:0000313" key="6">
    <source>
        <dbReference type="Proteomes" id="UP001141327"/>
    </source>
</evidence>
<dbReference type="PROSITE" id="PS50005">
    <property type="entry name" value="TPR"/>
    <property type="match status" value="1"/>
</dbReference>
<comment type="caution">
    <text evidence="5">The sequence shown here is derived from an EMBL/GenBank/DDBJ whole genome shotgun (WGS) entry which is preliminary data.</text>
</comment>
<proteinExistence type="predicted"/>
<dbReference type="PANTHER" id="PTHR47457">
    <property type="entry name" value="OS05G0345500 PROTEIN"/>
    <property type="match status" value="1"/>
</dbReference>
<dbReference type="InterPro" id="IPR019734">
    <property type="entry name" value="TPR_rpt"/>
</dbReference>
<feature type="domain" description="F5/8 type C" evidence="4">
    <location>
        <begin position="350"/>
        <end position="454"/>
    </location>
</feature>
<dbReference type="SUPFAM" id="SSF48452">
    <property type="entry name" value="TPR-like"/>
    <property type="match status" value="1"/>
</dbReference>
<keyword evidence="2" id="KW-0175">Coiled coil</keyword>
<dbReference type="PROSITE" id="PS50022">
    <property type="entry name" value="FA58C_3"/>
    <property type="match status" value="1"/>
</dbReference>
<accession>A0ABQ8UNF3</accession>
<evidence type="ECO:0000259" key="4">
    <source>
        <dbReference type="PROSITE" id="PS50022"/>
    </source>
</evidence>
<feature type="region of interest" description="Disordered" evidence="3">
    <location>
        <begin position="388"/>
        <end position="413"/>
    </location>
</feature>
<dbReference type="InterPro" id="IPR008979">
    <property type="entry name" value="Galactose-bd-like_sf"/>
</dbReference>
<feature type="repeat" description="TPR" evidence="1">
    <location>
        <begin position="78"/>
        <end position="111"/>
    </location>
</feature>
<feature type="compositionally biased region" description="Basic and acidic residues" evidence="3">
    <location>
        <begin position="388"/>
        <end position="403"/>
    </location>
</feature>
<dbReference type="EMBL" id="JAPMOS010000011">
    <property type="protein sequence ID" value="KAJ4460709.1"/>
    <property type="molecule type" value="Genomic_DNA"/>
</dbReference>